<name>A0AAV7VLX4_PLEWA</name>
<protein>
    <submittedName>
        <fullName evidence="2">Uncharacterized protein</fullName>
    </submittedName>
</protein>
<evidence type="ECO:0000256" key="1">
    <source>
        <dbReference type="SAM" id="MobiDB-lite"/>
    </source>
</evidence>
<gene>
    <name evidence="2" type="ORF">NDU88_006437</name>
</gene>
<keyword evidence="3" id="KW-1185">Reference proteome</keyword>
<dbReference type="Proteomes" id="UP001066276">
    <property type="component" value="Chromosome 2_1"/>
</dbReference>
<evidence type="ECO:0000313" key="2">
    <source>
        <dbReference type="EMBL" id="KAJ1202640.1"/>
    </source>
</evidence>
<dbReference type="EMBL" id="JANPWB010000003">
    <property type="protein sequence ID" value="KAJ1202640.1"/>
    <property type="molecule type" value="Genomic_DNA"/>
</dbReference>
<comment type="caution">
    <text evidence="2">The sequence shown here is derived from an EMBL/GenBank/DDBJ whole genome shotgun (WGS) entry which is preliminary data.</text>
</comment>
<sequence>MDSGATRLVALAPLAPPPSWTSELWDAKFPGRQQKAVQSEQRDPRIAGGHNMLSSTCALGSTPFLDW</sequence>
<feature type="region of interest" description="Disordered" evidence="1">
    <location>
        <begin position="31"/>
        <end position="50"/>
    </location>
</feature>
<organism evidence="2 3">
    <name type="scientific">Pleurodeles waltl</name>
    <name type="common">Iberian ribbed newt</name>
    <dbReference type="NCBI Taxonomy" id="8319"/>
    <lineage>
        <taxon>Eukaryota</taxon>
        <taxon>Metazoa</taxon>
        <taxon>Chordata</taxon>
        <taxon>Craniata</taxon>
        <taxon>Vertebrata</taxon>
        <taxon>Euteleostomi</taxon>
        <taxon>Amphibia</taxon>
        <taxon>Batrachia</taxon>
        <taxon>Caudata</taxon>
        <taxon>Salamandroidea</taxon>
        <taxon>Salamandridae</taxon>
        <taxon>Pleurodelinae</taxon>
        <taxon>Pleurodeles</taxon>
    </lineage>
</organism>
<accession>A0AAV7VLX4</accession>
<reference evidence="2" key="1">
    <citation type="journal article" date="2022" name="bioRxiv">
        <title>Sequencing and chromosome-scale assembly of the giantPleurodeles waltlgenome.</title>
        <authorList>
            <person name="Brown T."/>
            <person name="Elewa A."/>
            <person name="Iarovenko S."/>
            <person name="Subramanian E."/>
            <person name="Araus A.J."/>
            <person name="Petzold A."/>
            <person name="Susuki M."/>
            <person name="Suzuki K.-i.T."/>
            <person name="Hayashi T."/>
            <person name="Toyoda A."/>
            <person name="Oliveira C."/>
            <person name="Osipova E."/>
            <person name="Leigh N.D."/>
            <person name="Simon A."/>
            <person name="Yun M.H."/>
        </authorList>
    </citation>
    <scope>NUCLEOTIDE SEQUENCE</scope>
    <source>
        <strain evidence="2">20211129_DDA</strain>
        <tissue evidence="2">Liver</tissue>
    </source>
</reference>
<evidence type="ECO:0000313" key="3">
    <source>
        <dbReference type="Proteomes" id="UP001066276"/>
    </source>
</evidence>
<dbReference type="AlphaFoldDB" id="A0AAV7VLX4"/>
<proteinExistence type="predicted"/>